<comment type="caution">
    <text evidence="8">The sequence shown here is derived from an EMBL/GenBank/DDBJ whole genome shotgun (WGS) entry which is preliminary data.</text>
</comment>
<dbReference type="InterPro" id="IPR004447">
    <property type="entry name" value="Peptidase_S41A"/>
</dbReference>
<feature type="chain" id="PRO_5039593688" evidence="6">
    <location>
        <begin position="26"/>
        <end position="482"/>
    </location>
</feature>
<keyword evidence="6" id="KW-0732">Signal</keyword>
<dbReference type="SUPFAM" id="SSF50156">
    <property type="entry name" value="PDZ domain-like"/>
    <property type="match status" value="1"/>
</dbReference>
<keyword evidence="4 5" id="KW-0720">Serine protease</keyword>
<dbReference type="PANTHER" id="PTHR32060:SF30">
    <property type="entry name" value="CARBOXY-TERMINAL PROCESSING PROTEASE CTPA"/>
    <property type="match status" value="1"/>
</dbReference>
<dbReference type="CDD" id="cd06782">
    <property type="entry name" value="cpPDZ_CPP-like"/>
    <property type="match status" value="1"/>
</dbReference>
<evidence type="ECO:0000256" key="5">
    <source>
        <dbReference type="RuleBase" id="RU004404"/>
    </source>
</evidence>
<gene>
    <name evidence="8" type="ORF">PPOP_0709</name>
</gene>
<organism evidence="8 9">
    <name type="scientific">Paenibacillus popilliae ATCC 14706</name>
    <dbReference type="NCBI Taxonomy" id="1212764"/>
    <lineage>
        <taxon>Bacteria</taxon>
        <taxon>Bacillati</taxon>
        <taxon>Bacillota</taxon>
        <taxon>Bacilli</taxon>
        <taxon>Bacillales</taxon>
        <taxon>Paenibacillaceae</taxon>
        <taxon>Paenibacillus</taxon>
    </lineage>
</organism>
<dbReference type="InterPro" id="IPR041489">
    <property type="entry name" value="PDZ_6"/>
</dbReference>
<dbReference type="PANTHER" id="PTHR32060">
    <property type="entry name" value="TAIL-SPECIFIC PROTEASE"/>
    <property type="match status" value="1"/>
</dbReference>
<reference evidence="8 9" key="1">
    <citation type="submission" date="2012-10" db="EMBL/GenBank/DDBJ databases">
        <title>Draft Genome Sequence of Paenibacillus popilliae ATCC 14706T.</title>
        <authorList>
            <person name="Iiyama K."/>
            <person name="Mori K."/>
            <person name="Mon H."/>
            <person name="Chieda Y."/>
            <person name="Lee J.M."/>
            <person name="Kusakabe T."/>
            <person name="Tashiro K."/>
            <person name="Asano S."/>
            <person name="Yasunaga-Aoki C."/>
            <person name="Shimizu S."/>
        </authorList>
    </citation>
    <scope>NUCLEOTIDE SEQUENCE [LARGE SCALE GENOMIC DNA]</scope>
    <source>
        <strain evidence="8 9">ATCC 14706</strain>
    </source>
</reference>
<evidence type="ECO:0000313" key="9">
    <source>
        <dbReference type="Proteomes" id="UP000029453"/>
    </source>
</evidence>
<dbReference type="SUPFAM" id="SSF47090">
    <property type="entry name" value="PGBD-like"/>
    <property type="match status" value="1"/>
</dbReference>
<dbReference type="SMART" id="SM00228">
    <property type="entry name" value="PDZ"/>
    <property type="match status" value="1"/>
</dbReference>
<dbReference type="EMBL" id="BALG01000027">
    <property type="protein sequence ID" value="GAC41359.1"/>
    <property type="molecule type" value="Genomic_DNA"/>
</dbReference>
<dbReference type="OrthoDB" id="9812068at2"/>
<dbReference type="InterPro" id="IPR001478">
    <property type="entry name" value="PDZ"/>
</dbReference>
<evidence type="ECO:0000256" key="4">
    <source>
        <dbReference type="ARBA" id="ARBA00022825"/>
    </source>
</evidence>
<dbReference type="GO" id="GO:0004175">
    <property type="term" value="F:endopeptidase activity"/>
    <property type="evidence" value="ECO:0007669"/>
    <property type="project" value="TreeGrafter"/>
</dbReference>
<name>M9LYU5_PAEPP</name>
<dbReference type="Gene3D" id="3.30.750.44">
    <property type="match status" value="1"/>
</dbReference>
<dbReference type="SMART" id="SM00245">
    <property type="entry name" value="TSPc"/>
    <property type="match status" value="1"/>
</dbReference>
<dbReference type="InterPro" id="IPR029045">
    <property type="entry name" value="ClpP/crotonase-like_dom_sf"/>
</dbReference>
<feature type="domain" description="PDZ" evidence="7">
    <location>
        <begin position="101"/>
        <end position="171"/>
    </location>
</feature>
<dbReference type="InterPro" id="IPR036366">
    <property type="entry name" value="PGBDSf"/>
</dbReference>
<dbReference type="Pfam" id="PF03572">
    <property type="entry name" value="Peptidase_S41"/>
    <property type="match status" value="1"/>
</dbReference>
<dbReference type="NCBIfam" id="TIGR00225">
    <property type="entry name" value="prc"/>
    <property type="match status" value="1"/>
</dbReference>
<dbReference type="Proteomes" id="UP000029453">
    <property type="component" value="Unassembled WGS sequence"/>
</dbReference>
<dbReference type="RefSeq" id="WP_006284667.1">
    <property type="nucleotide sequence ID" value="NZ_BALG01000027.1"/>
</dbReference>
<dbReference type="PROSITE" id="PS50106">
    <property type="entry name" value="PDZ"/>
    <property type="match status" value="1"/>
</dbReference>
<evidence type="ECO:0000256" key="1">
    <source>
        <dbReference type="ARBA" id="ARBA00009179"/>
    </source>
</evidence>
<evidence type="ECO:0000256" key="6">
    <source>
        <dbReference type="SAM" id="SignalP"/>
    </source>
</evidence>
<evidence type="ECO:0000256" key="3">
    <source>
        <dbReference type="ARBA" id="ARBA00022801"/>
    </source>
</evidence>
<dbReference type="CDD" id="cd07560">
    <property type="entry name" value="Peptidase_S41_CPP"/>
    <property type="match status" value="1"/>
</dbReference>
<dbReference type="GO" id="GO:0008236">
    <property type="term" value="F:serine-type peptidase activity"/>
    <property type="evidence" value="ECO:0007669"/>
    <property type="project" value="UniProtKB-KW"/>
</dbReference>
<keyword evidence="3 5" id="KW-0378">Hydrolase</keyword>
<protein>
    <submittedName>
        <fullName evidence="8">Periplasmic protease</fullName>
    </submittedName>
</protein>
<dbReference type="InterPro" id="IPR005151">
    <property type="entry name" value="Tail-specific_protease"/>
</dbReference>
<dbReference type="InterPro" id="IPR036034">
    <property type="entry name" value="PDZ_sf"/>
</dbReference>
<dbReference type="Pfam" id="PF22694">
    <property type="entry name" value="CtpB_N-like"/>
    <property type="match status" value="1"/>
</dbReference>
<dbReference type="GO" id="GO:0006508">
    <property type="term" value="P:proteolysis"/>
    <property type="evidence" value="ECO:0007669"/>
    <property type="project" value="UniProtKB-KW"/>
</dbReference>
<dbReference type="Gene3D" id="3.90.226.10">
    <property type="entry name" value="2-enoyl-CoA Hydratase, Chain A, domain 1"/>
    <property type="match status" value="1"/>
</dbReference>
<comment type="similarity">
    <text evidence="1 5">Belongs to the peptidase S41A family.</text>
</comment>
<dbReference type="InterPro" id="IPR055210">
    <property type="entry name" value="CtpA/B_N"/>
</dbReference>
<proteinExistence type="inferred from homology"/>
<dbReference type="FunFam" id="2.30.42.10:FF:000063">
    <property type="entry name" value="Peptidase, S41 family"/>
    <property type="match status" value="1"/>
</dbReference>
<dbReference type="Pfam" id="PF01471">
    <property type="entry name" value="PG_binding_1"/>
    <property type="match status" value="1"/>
</dbReference>
<dbReference type="InterPro" id="IPR002477">
    <property type="entry name" value="Peptidoglycan-bd-like"/>
</dbReference>
<dbReference type="Gene3D" id="2.30.42.10">
    <property type="match status" value="1"/>
</dbReference>
<dbReference type="InterPro" id="IPR036365">
    <property type="entry name" value="PGBD-like_sf"/>
</dbReference>
<evidence type="ECO:0000259" key="7">
    <source>
        <dbReference type="PROSITE" id="PS50106"/>
    </source>
</evidence>
<keyword evidence="2 5" id="KW-0645">Protease</keyword>
<dbReference type="AlphaFoldDB" id="M9LYU5"/>
<dbReference type="SUPFAM" id="SSF52096">
    <property type="entry name" value="ClpP/crotonase"/>
    <property type="match status" value="1"/>
</dbReference>
<dbReference type="Gene3D" id="1.10.101.10">
    <property type="entry name" value="PGBD-like superfamily/PGBD"/>
    <property type="match status" value="1"/>
</dbReference>
<evidence type="ECO:0000313" key="8">
    <source>
        <dbReference type="EMBL" id="GAC41359.1"/>
    </source>
</evidence>
<dbReference type="Pfam" id="PF17820">
    <property type="entry name" value="PDZ_6"/>
    <property type="match status" value="1"/>
</dbReference>
<evidence type="ECO:0000256" key="2">
    <source>
        <dbReference type="ARBA" id="ARBA00022670"/>
    </source>
</evidence>
<dbReference type="MEROPS" id="S41.007"/>
<sequence>MSFKGRTVALLVGAAMLASSVVTLAAVDLPSLASLASGGQAAATGKGLSPQETQKINSVLGIIENKYVTPVEREKIVNGAVHGMISALEDPYSSYMEAEEAQQFNNSVEGAFTGIGAVLAMKNGEITVISPIKGSPAEKAGVKPKDVFLSVNGESLSGKTLNEAVEKIRGAKGTKAKIEIKRAGQSEPIELTVIRDEVDLETVYPKMLDDKIGYIEVRQFSMNTLERFKEALQNLEKQDMKGLIIDVRNNPGGVLDIVQKMMEQFVPKGKTIVQVENRNKERDKYNSQGTSTTVKPYPIAVLTNKGSASASEIMASALKESAGAKLVGEQTFGKGTVQMGYDSGDGGMIKITIAKWLTPDGHWIHQKGIEPDIVVHQPEYYSVAPLPRDKTLKFAMNDADVKNMQLMLDGLGYKPGGTNGYFSKETEAALKSFQRAVGLSATGQVDAKTAKKLEADILQAMRDPKNDAQLNKAVETVKQEIH</sequence>
<dbReference type="GO" id="GO:0030288">
    <property type="term" value="C:outer membrane-bounded periplasmic space"/>
    <property type="evidence" value="ECO:0007669"/>
    <property type="project" value="TreeGrafter"/>
</dbReference>
<feature type="signal peptide" evidence="6">
    <location>
        <begin position="1"/>
        <end position="25"/>
    </location>
</feature>
<accession>M9LYU5</accession>
<dbReference type="GO" id="GO:0007165">
    <property type="term" value="P:signal transduction"/>
    <property type="evidence" value="ECO:0007669"/>
    <property type="project" value="TreeGrafter"/>
</dbReference>
<keyword evidence="9" id="KW-1185">Reference proteome</keyword>
<dbReference type="FunFam" id="3.30.750.44:FF:000001">
    <property type="entry name" value="S41 family peptidase"/>
    <property type="match status" value="1"/>
</dbReference>